<dbReference type="EMBL" id="CP031146">
    <property type="protein sequence ID" value="AXM95525.1"/>
    <property type="molecule type" value="Genomic_DNA"/>
</dbReference>
<dbReference type="PANTHER" id="PTHR35370">
    <property type="entry name" value="CYTOPLASMIC PROTEIN-RELATED-RELATED"/>
    <property type="match status" value="1"/>
</dbReference>
<name>A0AAD0QTW6_PSEDL</name>
<evidence type="ECO:0000313" key="1">
    <source>
        <dbReference type="EMBL" id="AXM95525.1"/>
    </source>
</evidence>
<dbReference type="RefSeq" id="WP_016394467.1">
    <property type="nucleotide sequence ID" value="NZ_BSOM01000021.1"/>
</dbReference>
<dbReference type="Pfam" id="PF05947">
    <property type="entry name" value="T6SS_TssF"/>
    <property type="match status" value="1"/>
</dbReference>
<dbReference type="PANTHER" id="PTHR35370:SF1">
    <property type="entry name" value="TYPE VI SECRETION SYSTEM COMPONENT TSSF1"/>
    <property type="match status" value="1"/>
</dbReference>
<accession>A0AAD0QTW6</accession>
<reference evidence="1 2" key="1">
    <citation type="submission" date="2018-07" db="EMBL/GenBank/DDBJ databases">
        <title>Complete genome sequence of a Pseudomonas plecoglossicida strain pathogenic to the marine fish, Larimichthys crocea.</title>
        <authorList>
            <person name="Tao Z."/>
        </authorList>
    </citation>
    <scope>NUCLEOTIDE SEQUENCE [LARGE SCALE GENOMIC DNA]</scope>
    <source>
        <strain evidence="1 2">XSDHY-P</strain>
    </source>
</reference>
<dbReference type="Proteomes" id="UP000256503">
    <property type="component" value="Chromosome"/>
</dbReference>
<evidence type="ECO:0000313" key="2">
    <source>
        <dbReference type="Proteomes" id="UP000256503"/>
    </source>
</evidence>
<gene>
    <name evidence="1" type="primary">vasA</name>
    <name evidence="1" type="ORF">DVB73_06785</name>
</gene>
<dbReference type="PIRSF" id="PIRSF028304">
    <property type="entry name" value="UCP028304"/>
    <property type="match status" value="1"/>
</dbReference>
<dbReference type="AlphaFoldDB" id="A0AAD0QTW6"/>
<protein>
    <submittedName>
        <fullName evidence="1">Type VI secretion system baseplate subunit TssF</fullName>
    </submittedName>
</protein>
<sequence length="571" mass="63986">MLNRYYQSELGRLRQLADEFSHANPALAPLLGADAASDPDVERLLEGVAFLTGMVHQRLDDDFSEFVQPLAQLLYPHYLQPLPCMTLVQLQPRMPLEEPMQVAAGCEVTSVPVDGQRLRFRSTLAVDLQPVQLVSTRWDGSSGEARSLVLDFRFTTANPSLWAADSLMLYLGDGLAEAAKLLRLLQLHLRNVSIFAAGQPLTQLTPDHLRAVGFDDDKGLLPFPDNAHPAYRYLQEYFALPEKFLFMELSGFTQWRARGDDGTFSVRLTFDSVPEWAPGVSANSFMLGVTPAVNLFEHEAHPIKVDHRYPEYRVQPIDHGQRVSVRIHSVTKVDCYTASGIEKRLKPFDAFAARDVYHLTIRASSVDVHGYDHYLSLPYSVDADLSEVTLSAGLLCTNGKLAENLRLGDLSQPGDNAPPRLEFKNIRGITPFQPPRFDSRLLWRVLSQLNTNHFRLADCGYLKALLSLYLPTLGEHVQDGNQRLIDSIENVSVSTERRFIRGLPVDGSVVRVDCRGDHFSNNGSLYLFGCLLDEFFAGCAAINCFTAFILFDSVTYETLKWPAKIGKQRIL</sequence>
<dbReference type="GeneID" id="49613122"/>
<organism evidence="1 2">
    <name type="scientific">Pseudomonas plecoglossicida</name>
    <dbReference type="NCBI Taxonomy" id="70775"/>
    <lineage>
        <taxon>Bacteria</taxon>
        <taxon>Pseudomonadati</taxon>
        <taxon>Pseudomonadota</taxon>
        <taxon>Gammaproteobacteria</taxon>
        <taxon>Pseudomonadales</taxon>
        <taxon>Pseudomonadaceae</taxon>
        <taxon>Pseudomonas</taxon>
    </lineage>
</organism>
<proteinExistence type="predicted"/>
<dbReference type="InterPro" id="IPR010272">
    <property type="entry name" value="T6SS_TssF"/>
</dbReference>
<dbReference type="NCBIfam" id="TIGR03359">
    <property type="entry name" value="VI_chp_6"/>
    <property type="match status" value="1"/>
</dbReference>